<comment type="similarity">
    <text evidence="2 9">Belongs to the RecN family.</text>
</comment>
<evidence type="ECO:0000256" key="3">
    <source>
        <dbReference type="ARBA" id="ARBA00021315"/>
    </source>
</evidence>
<evidence type="ECO:0000313" key="13">
    <source>
        <dbReference type="Proteomes" id="UP000824014"/>
    </source>
</evidence>
<evidence type="ECO:0000256" key="1">
    <source>
        <dbReference type="ARBA" id="ARBA00003618"/>
    </source>
</evidence>
<dbReference type="GO" id="GO:0006310">
    <property type="term" value="P:DNA recombination"/>
    <property type="evidence" value="ECO:0007669"/>
    <property type="project" value="InterPro"/>
</dbReference>
<dbReference type="AlphaFoldDB" id="A0A9D2DDN1"/>
<dbReference type="GO" id="GO:0005524">
    <property type="term" value="F:ATP binding"/>
    <property type="evidence" value="ECO:0007669"/>
    <property type="project" value="UniProtKB-KW"/>
</dbReference>
<evidence type="ECO:0000313" key="12">
    <source>
        <dbReference type="EMBL" id="HIZ15018.1"/>
    </source>
</evidence>
<dbReference type="GO" id="GO:0043590">
    <property type="term" value="C:bacterial nucleoid"/>
    <property type="evidence" value="ECO:0007669"/>
    <property type="project" value="TreeGrafter"/>
</dbReference>
<dbReference type="CDD" id="cd03241">
    <property type="entry name" value="ABC_RecN"/>
    <property type="match status" value="1"/>
</dbReference>
<accession>A0A9D2DDN1</accession>
<dbReference type="Pfam" id="PF02463">
    <property type="entry name" value="SMC_N"/>
    <property type="match status" value="1"/>
</dbReference>
<dbReference type="EMBL" id="DXCC01000010">
    <property type="protein sequence ID" value="HIZ15018.1"/>
    <property type="molecule type" value="Genomic_DNA"/>
</dbReference>
<dbReference type="PIRSF" id="PIRSF003128">
    <property type="entry name" value="RecN"/>
    <property type="match status" value="1"/>
</dbReference>
<dbReference type="PANTHER" id="PTHR11059">
    <property type="entry name" value="DNA REPAIR PROTEIN RECN"/>
    <property type="match status" value="1"/>
</dbReference>
<keyword evidence="6" id="KW-0067">ATP-binding</keyword>
<dbReference type="Gene3D" id="3.40.50.300">
    <property type="entry name" value="P-loop containing nucleotide triphosphate hydrolases"/>
    <property type="match status" value="2"/>
</dbReference>
<evidence type="ECO:0000256" key="9">
    <source>
        <dbReference type="PIRNR" id="PIRNR003128"/>
    </source>
</evidence>
<evidence type="ECO:0000256" key="7">
    <source>
        <dbReference type="ARBA" id="ARBA00023204"/>
    </source>
</evidence>
<keyword evidence="7 9" id="KW-0234">DNA repair</keyword>
<evidence type="ECO:0000256" key="10">
    <source>
        <dbReference type="SAM" id="Coils"/>
    </source>
</evidence>
<protein>
    <recommendedName>
        <fullName evidence="3 9">DNA repair protein RecN</fullName>
    </recommendedName>
    <alternativeName>
        <fullName evidence="8 9">Recombination protein N</fullName>
    </alternativeName>
</protein>
<dbReference type="GO" id="GO:0009432">
    <property type="term" value="P:SOS response"/>
    <property type="evidence" value="ECO:0007669"/>
    <property type="project" value="TreeGrafter"/>
</dbReference>
<dbReference type="NCBIfam" id="TIGR00634">
    <property type="entry name" value="recN"/>
    <property type="match status" value="1"/>
</dbReference>
<dbReference type="SUPFAM" id="SSF52540">
    <property type="entry name" value="P-loop containing nucleoside triphosphate hydrolases"/>
    <property type="match status" value="1"/>
</dbReference>
<evidence type="ECO:0000256" key="6">
    <source>
        <dbReference type="ARBA" id="ARBA00022840"/>
    </source>
</evidence>
<dbReference type="InterPro" id="IPR003395">
    <property type="entry name" value="RecF/RecN/SMC_N"/>
</dbReference>
<keyword evidence="4" id="KW-0547">Nucleotide-binding</keyword>
<comment type="function">
    <text evidence="1 9">May be involved in recombinational repair of damaged DNA.</text>
</comment>
<dbReference type="InterPro" id="IPR004604">
    <property type="entry name" value="DNA_recomb/repair_RecN"/>
</dbReference>
<sequence>MLEKLTVTNYALIRQLEMELSPSLNIITGETGAGKSILLGALGLVLGNRADTAVLKETERNCVIEATFDLDGLGLEPFFGENDLDFDRHTTIRRVITPAGKSRAYVNDLPVQLSTLKELSGRLIDIHSQNRSALVGDESFRMEVIDRLAGDEALRTAYRTCYTALRDREKTLQRLREETERNRRDEAYLRHEWERLSALALRSGETEELEQEQRELSNAGEILAALGSIAERFDREEEGLLSGLKATENSLLHLRDLLGAAAPLAERIDSAYVELKDIGSEIASLAERIEDNPTRLEAVDNRLGAIYDLRRRHGIETDDELIALEASFRQKLEAIADADGDMSELEAEIARLRTEAEAAAARLTEARREAAARFGRAVESVLARLGMNAARFEAEIAPLGQLAPSGADTVRFLFDANGGEHVVLQPLEKVASGGETSRVMLALKSIVARSTQLPTIIFDEIDTGVSGRVAAITGDIIAELSRTMQVINITHLPQVASKGDTHFFVYKEATPDGNATRIRRLSREERVVEIAKMLSGDTVTPAAMAQARELLGYTE</sequence>
<evidence type="ECO:0000256" key="2">
    <source>
        <dbReference type="ARBA" id="ARBA00009441"/>
    </source>
</evidence>
<keyword evidence="10" id="KW-0175">Coiled coil</keyword>
<evidence type="ECO:0000259" key="11">
    <source>
        <dbReference type="Pfam" id="PF02463"/>
    </source>
</evidence>
<organism evidence="12 13">
    <name type="scientific">Candidatus Tidjanibacter faecipullorum</name>
    <dbReference type="NCBI Taxonomy" id="2838766"/>
    <lineage>
        <taxon>Bacteria</taxon>
        <taxon>Pseudomonadati</taxon>
        <taxon>Bacteroidota</taxon>
        <taxon>Bacteroidia</taxon>
        <taxon>Bacteroidales</taxon>
        <taxon>Rikenellaceae</taxon>
        <taxon>Tidjanibacter</taxon>
    </lineage>
</organism>
<dbReference type="PANTHER" id="PTHR11059:SF0">
    <property type="entry name" value="DNA REPAIR PROTEIN RECN"/>
    <property type="match status" value="1"/>
</dbReference>
<evidence type="ECO:0000256" key="4">
    <source>
        <dbReference type="ARBA" id="ARBA00022741"/>
    </source>
</evidence>
<dbReference type="GO" id="GO:0006281">
    <property type="term" value="P:DNA repair"/>
    <property type="evidence" value="ECO:0007669"/>
    <property type="project" value="UniProtKB-KW"/>
</dbReference>
<evidence type="ECO:0000256" key="5">
    <source>
        <dbReference type="ARBA" id="ARBA00022763"/>
    </source>
</evidence>
<dbReference type="InterPro" id="IPR027417">
    <property type="entry name" value="P-loop_NTPase"/>
</dbReference>
<feature type="domain" description="RecF/RecN/SMC N-terminal" evidence="11">
    <location>
        <begin position="1"/>
        <end position="507"/>
    </location>
</feature>
<feature type="coiled-coil region" evidence="10">
    <location>
        <begin position="335"/>
        <end position="373"/>
    </location>
</feature>
<comment type="caution">
    <text evidence="12">The sequence shown here is derived from an EMBL/GenBank/DDBJ whole genome shotgun (WGS) entry which is preliminary data.</text>
</comment>
<reference evidence="12" key="2">
    <citation type="submission" date="2021-04" db="EMBL/GenBank/DDBJ databases">
        <authorList>
            <person name="Gilroy R."/>
        </authorList>
    </citation>
    <scope>NUCLEOTIDE SEQUENCE</scope>
    <source>
        <strain evidence="12">ChiHjej11B10-19426</strain>
    </source>
</reference>
<keyword evidence="5 9" id="KW-0227">DNA damage</keyword>
<evidence type="ECO:0000256" key="8">
    <source>
        <dbReference type="ARBA" id="ARBA00033408"/>
    </source>
</evidence>
<gene>
    <name evidence="12" type="primary">recN</name>
    <name evidence="12" type="ORF">H9816_03795</name>
</gene>
<dbReference type="Proteomes" id="UP000824014">
    <property type="component" value="Unassembled WGS sequence"/>
</dbReference>
<name>A0A9D2DDN1_9BACT</name>
<reference evidence="12" key="1">
    <citation type="journal article" date="2021" name="PeerJ">
        <title>Extensive microbial diversity within the chicken gut microbiome revealed by metagenomics and culture.</title>
        <authorList>
            <person name="Gilroy R."/>
            <person name="Ravi A."/>
            <person name="Getino M."/>
            <person name="Pursley I."/>
            <person name="Horton D.L."/>
            <person name="Alikhan N.F."/>
            <person name="Baker D."/>
            <person name="Gharbi K."/>
            <person name="Hall N."/>
            <person name="Watson M."/>
            <person name="Adriaenssens E.M."/>
            <person name="Foster-Nyarko E."/>
            <person name="Jarju S."/>
            <person name="Secka A."/>
            <person name="Antonio M."/>
            <person name="Oren A."/>
            <person name="Chaudhuri R.R."/>
            <person name="La Ragione R."/>
            <person name="Hildebrand F."/>
            <person name="Pallen M.J."/>
        </authorList>
    </citation>
    <scope>NUCLEOTIDE SEQUENCE</scope>
    <source>
        <strain evidence="12">ChiHjej11B10-19426</strain>
    </source>
</reference>
<proteinExistence type="inferred from homology"/>